<reference evidence="4 5" key="1">
    <citation type="submission" date="2019-04" db="EMBL/GenBank/DDBJ databases">
        <title>Sphingobacterium olei sp. nov., isolated from oil-contaminated soil.</title>
        <authorList>
            <person name="Liu B."/>
        </authorList>
    </citation>
    <scope>NUCLEOTIDE SEQUENCE [LARGE SCALE GENOMIC DNA]</scope>
    <source>
        <strain evidence="4 5">Y3L14</strain>
    </source>
</reference>
<keyword evidence="1" id="KW-0472">Membrane</keyword>
<dbReference type="AlphaFoldDB" id="A0A4U0H1S4"/>
<evidence type="ECO:0000259" key="2">
    <source>
        <dbReference type="Pfam" id="PF04773"/>
    </source>
</evidence>
<keyword evidence="5" id="KW-1185">Reference proteome</keyword>
<dbReference type="Proteomes" id="UP000309872">
    <property type="component" value="Unassembled WGS sequence"/>
</dbReference>
<comment type="caution">
    <text evidence="4">The sequence shown here is derived from an EMBL/GenBank/DDBJ whole genome shotgun (WGS) entry which is preliminary data.</text>
</comment>
<keyword evidence="1" id="KW-0812">Transmembrane</keyword>
<evidence type="ECO:0000256" key="1">
    <source>
        <dbReference type="SAM" id="Phobius"/>
    </source>
</evidence>
<dbReference type="InterPro" id="IPR006860">
    <property type="entry name" value="FecR"/>
</dbReference>
<feature type="domain" description="FecR protein" evidence="2">
    <location>
        <begin position="134"/>
        <end position="224"/>
    </location>
</feature>
<dbReference type="InterPro" id="IPR032508">
    <property type="entry name" value="FecR_C"/>
</dbReference>
<organism evidence="4 5">
    <name type="scientific">Sphingobacterium alkalisoli</name>
    <dbReference type="NCBI Taxonomy" id="1874115"/>
    <lineage>
        <taxon>Bacteria</taxon>
        <taxon>Pseudomonadati</taxon>
        <taxon>Bacteroidota</taxon>
        <taxon>Sphingobacteriia</taxon>
        <taxon>Sphingobacteriales</taxon>
        <taxon>Sphingobacteriaceae</taxon>
        <taxon>Sphingobacterium</taxon>
    </lineage>
</organism>
<keyword evidence="1" id="KW-1133">Transmembrane helix</keyword>
<dbReference type="Gene3D" id="3.55.50.30">
    <property type="match status" value="1"/>
</dbReference>
<dbReference type="Pfam" id="PF04773">
    <property type="entry name" value="FecR"/>
    <property type="match status" value="1"/>
</dbReference>
<feature type="transmembrane region" description="Helical" evidence="1">
    <location>
        <begin position="96"/>
        <end position="116"/>
    </location>
</feature>
<protein>
    <submittedName>
        <fullName evidence="4">DUF4974 domain-containing protein</fullName>
    </submittedName>
</protein>
<dbReference type="RefSeq" id="WP_136820639.1">
    <property type="nucleotide sequence ID" value="NZ_BMJX01000003.1"/>
</dbReference>
<evidence type="ECO:0000313" key="4">
    <source>
        <dbReference type="EMBL" id="TJY65510.1"/>
    </source>
</evidence>
<dbReference type="PANTHER" id="PTHR30273">
    <property type="entry name" value="PERIPLASMIC SIGNAL SENSOR AND SIGMA FACTOR ACTIVATOR FECR-RELATED"/>
    <property type="match status" value="1"/>
</dbReference>
<feature type="domain" description="Protein FecR C-terminal" evidence="3">
    <location>
        <begin position="273"/>
        <end position="341"/>
    </location>
</feature>
<sequence>MKERVNYLLKQYFYNRANRQELDELFAIIRSAEYDDDIALLIKELYEQLKRDDPSLTYIDDMGKLWESPHAADLPQTFTEKEISLPRHRSTKSKTYLSVAACALLLLLAGLLYQYWPITNRSEVQVQVIKHAAPDENKVILLADGTKVWVNSSSQLQYPQEFKRGQPREVTLVGEAYFEVEHAENWPFIVHTGDVQTKVLGTKFNVKAYPNMKEIQVSVKTGKVMVSKRNETLATLIQNQEVNVPVRSTTTFRTVKEKELKSKVVGSWTSGYLEYEDEPIAAVIADIERFYRVKIRLDKASLRDEIITLSVLKDSDPAYVLEVLATLTDTAIKMENKEYVIF</sequence>
<accession>A0A4U0H1S4</accession>
<dbReference type="InterPro" id="IPR012373">
    <property type="entry name" value="Ferrdict_sens_TM"/>
</dbReference>
<dbReference type="PIRSF" id="PIRSF018266">
    <property type="entry name" value="FecR"/>
    <property type="match status" value="1"/>
</dbReference>
<dbReference type="Pfam" id="PF16344">
    <property type="entry name" value="FecR_C"/>
    <property type="match status" value="1"/>
</dbReference>
<dbReference type="Gene3D" id="2.60.120.1440">
    <property type="match status" value="1"/>
</dbReference>
<dbReference type="PANTHER" id="PTHR30273:SF2">
    <property type="entry name" value="PROTEIN FECR"/>
    <property type="match status" value="1"/>
</dbReference>
<dbReference type="OrthoDB" id="697544at2"/>
<gene>
    <name evidence="4" type="ORF">FAZ19_10240</name>
</gene>
<dbReference type="GO" id="GO:0016989">
    <property type="term" value="F:sigma factor antagonist activity"/>
    <property type="evidence" value="ECO:0007669"/>
    <property type="project" value="TreeGrafter"/>
</dbReference>
<evidence type="ECO:0000313" key="5">
    <source>
        <dbReference type="Proteomes" id="UP000309872"/>
    </source>
</evidence>
<dbReference type="EMBL" id="SUKA01000003">
    <property type="protein sequence ID" value="TJY65510.1"/>
    <property type="molecule type" value="Genomic_DNA"/>
</dbReference>
<name>A0A4U0H1S4_9SPHI</name>
<proteinExistence type="predicted"/>
<evidence type="ECO:0000259" key="3">
    <source>
        <dbReference type="Pfam" id="PF16344"/>
    </source>
</evidence>